<dbReference type="STRING" id="1795632.TH606_05750"/>
<name>A0A177E9M4_9BACT</name>
<dbReference type="SUPFAM" id="SSF51658">
    <property type="entry name" value="Xylose isomerase-like"/>
    <property type="match status" value="1"/>
</dbReference>
<protein>
    <recommendedName>
        <fullName evidence="1">Xylose isomerase-like TIM barrel domain-containing protein</fullName>
    </recommendedName>
</protein>
<organism evidence="2 3">
    <name type="scientific">Thermodesulfatator autotrophicus</name>
    <dbReference type="NCBI Taxonomy" id="1795632"/>
    <lineage>
        <taxon>Bacteria</taxon>
        <taxon>Pseudomonadati</taxon>
        <taxon>Thermodesulfobacteriota</taxon>
        <taxon>Thermodesulfobacteria</taxon>
        <taxon>Thermodesulfobacteriales</taxon>
        <taxon>Thermodesulfatatoraceae</taxon>
        <taxon>Thermodesulfatator</taxon>
    </lineage>
</organism>
<proteinExistence type="predicted"/>
<dbReference type="EMBL" id="LSFI01000022">
    <property type="protein sequence ID" value="OAG27699.1"/>
    <property type="molecule type" value="Genomic_DNA"/>
</dbReference>
<comment type="caution">
    <text evidence="2">The sequence shown here is derived from an EMBL/GenBank/DDBJ whole genome shotgun (WGS) entry which is preliminary data.</text>
</comment>
<sequence>MEAISEKIRKQVHLALPIVLFEKYLPIALEQGLSLEVGLDDGALDLFSLSEFEKAAKILKKHAIKCSVHGPFRDLSLGALDSVIKDASLKRLKEALEIAALFEPEVVVLHTGYSPAYHLERREKWQEVARETLSLLVREAERLNLKLAVENVLEPEPSWLTGVVEKIPSPNLGYCFDAGHALAFAKSSWEPWLEAFKDRLFELHVHDNDGSWDDHLPPGQGKIPFGDIWAYLAGHGIKPLITYEAHRAEDVIPGLVYLEKLFVQVSW</sequence>
<accession>A0A177E9M4</accession>
<dbReference type="Pfam" id="PF01261">
    <property type="entry name" value="AP_endonuc_2"/>
    <property type="match status" value="1"/>
</dbReference>
<evidence type="ECO:0000313" key="3">
    <source>
        <dbReference type="Proteomes" id="UP000076964"/>
    </source>
</evidence>
<gene>
    <name evidence="2" type="ORF">TH606_05750</name>
</gene>
<feature type="domain" description="Xylose isomerase-like TIM barrel" evidence="1">
    <location>
        <begin position="50"/>
        <end position="248"/>
    </location>
</feature>
<dbReference type="InterPro" id="IPR036237">
    <property type="entry name" value="Xyl_isomerase-like_sf"/>
</dbReference>
<dbReference type="OrthoDB" id="9801960at2"/>
<dbReference type="InterPro" id="IPR013022">
    <property type="entry name" value="Xyl_isomerase-like_TIM-brl"/>
</dbReference>
<dbReference type="InterPro" id="IPR050312">
    <property type="entry name" value="IolE/XylAMocC-like"/>
</dbReference>
<dbReference type="Gene3D" id="3.20.20.150">
    <property type="entry name" value="Divalent-metal-dependent TIM barrel enzymes"/>
    <property type="match status" value="1"/>
</dbReference>
<dbReference type="PANTHER" id="PTHR12110">
    <property type="entry name" value="HYDROXYPYRUVATE ISOMERASE"/>
    <property type="match status" value="1"/>
</dbReference>
<evidence type="ECO:0000313" key="2">
    <source>
        <dbReference type="EMBL" id="OAG27699.1"/>
    </source>
</evidence>
<dbReference type="AlphaFoldDB" id="A0A177E9M4"/>
<reference evidence="2 3" key="1">
    <citation type="submission" date="2016-02" db="EMBL/GenBank/DDBJ databases">
        <title>Draft genome sequence of Thermodesulfatator sp. S606.</title>
        <authorList>
            <person name="Lai Q."/>
            <person name="Cao J."/>
            <person name="Dupont S."/>
            <person name="Shao Z."/>
            <person name="Jebbar M."/>
            <person name="Alain K."/>
        </authorList>
    </citation>
    <scope>NUCLEOTIDE SEQUENCE [LARGE SCALE GENOMIC DNA]</scope>
    <source>
        <strain evidence="2 3">S606</strain>
    </source>
</reference>
<dbReference type="RefSeq" id="WP_068541968.1">
    <property type="nucleotide sequence ID" value="NZ_LSFI01000022.1"/>
</dbReference>
<keyword evidence="3" id="KW-1185">Reference proteome</keyword>
<evidence type="ECO:0000259" key="1">
    <source>
        <dbReference type="Pfam" id="PF01261"/>
    </source>
</evidence>
<dbReference type="Proteomes" id="UP000076964">
    <property type="component" value="Unassembled WGS sequence"/>
</dbReference>
<dbReference type="PANTHER" id="PTHR12110:SF21">
    <property type="entry name" value="XYLOSE ISOMERASE-LIKE TIM BARREL DOMAIN-CONTAINING PROTEIN"/>
    <property type="match status" value="1"/>
</dbReference>